<dbReference type="Gene3D" id="1.25.40.20">
    <property type="entry name" value="Ankyrin repeat-containing domain"/>
    <property type="match status" value="1"/>
</dbReference>
<comment type="caution">
    <text evidence="2">The sequence shown here is derived from an EMBL/GenBank/DDBJ whole genome shotgun (WGS) entry which is preliminary data.</text>
</comment>
<name>A0ABN7PJP0_TIMPD</name>
<dbReference type="Pfam" id="PF12796">
    <property type="entry name" value="Ank_2"/>
    <property type="match status" value="1"/>
</dbReference>
<dbReference type="PANTHER" id="PTHR24116">
    <property type="entry name" value="KINASE D-INTERACTING SUBSTRATE OF 220 KDA"/>
    <property type="match status" value="1"/>
</dbReference>
<dbReference type="SMART" id="SM00248">
    <property type="entry name" value="ANK"/>
    <property type="match status" value="3"/>
</dbReference>
<dbReference type="EMBL" id="CAJPIN010079435">
    <property type="protein sequence ID" value="CAG2067987.1"/>
    <property type="molecule type" value="Genomic_DNA"/>
</dbReference>
<dbReference type="PANTHER" id="PTHR24116:SF0">
    <property type="entry name" value="KINASE D-INTERACTING SUBSTRATE OF 220 KDA"/>
    <property type="match status" value="1"/>
</dbReference>
<dbReference type="SUPFAM" id="SSF48403">
    <property type="entry name" value="Ankyrin repeat"/>
    <property type="match status" value="1"/>
</dbReference>
<sequence length="106" mass="11399">MEYLDEALQYGTTALVWASRKGNAEIVDCLLKAGANVDTAGMYSWTPLLVATLGNHIDVVNLLLEHRPNVNALDKDGCTALALACKEGFHEIAVALLNVGAYINIQ</sequence>
<keyword evidence="1" id="KW-0040">ANK repeat</keyword>
<keyword evidence="3" id="KW-1185">Reference proteome</keyword>
<dbReference type="PROSITE" id="PS50297">
    <property type="entry name" value="ANK_REP_REGION"/>
    <property type="match status" value="3"/>
</dbReference>
<feature type="repeat" description="ANK" evidence="1">
    <location>
        <begin position="43"/>
        <end position="75"/>
    </location>
</feature>
<dbReference type="Proteomes" id="UP001153148">
    <property type="component" value="Unassembled WGS sequence"/>
</dbReference>
<proteinExistence type="predicted"/>
<protein>
    <submittedName>
        <fullName evidence="2">Uncharacterized protein</fullName>
    </submittedName>
</protein>
<dbReference type="PROSITE" id="PS50088">
    <property type="entry name" value="ANK_REPEAT"/>
    <property type="match status" value="3"/>
</dbReference>
<gene>
    <name evidence="2" type="ORF">TPAB3V08_LOCUS14930</name>
</gene>
<feature type="repeat" description="ANK" evidence="1">
    <location>
        <begin position="10"/>
        <end position="42"/>
    </location>
</feature>
<dbReference type="InterPro" id="IPR002110">
    <property type="entry name" value="Ankyrin_rpt"/>
</dbReference>
<evidence type="ECO:0000313" key="2">
    <source>
        <dbReference type="EMBL" id="CAG2067987.1"/>
    </source>
</evidence>
<dbReference type="Pfam" id="PF00023">
    <property type="entry name" value="Ank"/>
    <property type="match status" value="1"/>
</dbReference>
<dbReference type="InterPro" id="IPR052771">
    <property type="entry name" value="Neurotrophin_sig_adaptor"/>
</dbReference>
<feature type="repeat" description="ANK" evidence="1">
    <location>
        <begin position="76"/>
        <end position="106"/>
    </location>
</feature>
<reference evidence="2" key="1">
    <citation type="submission" date="2021-03" db="EMBL/GenBank/DDBJ databases">
        <authorList>
            <person name="Tran Van P."/>
        </authorList>
    </citation>
    <scope>NUCLEOTIDE SEQUENCE</scope>
</reference>
<organism evidence="2 3">
    <name type="scientific">Timema podura</name>
    <name type="common">Walking stick</name>
    <dbReference type="NCBI Taxonomy" id="61482"/>
    <lineage>
        <taxon>Eukaryota</taxon>
        <taxon>Metazoa</taxon>
        <taxon>Ecdysozoa</taxon>
        <taxon>Arthropoda</taxon>
        <taxon>Hexapoda</taxon>
        <taxon>Insecta</taxon>
        <taxon>Pterygota</taxon>
        <taxon>Neoptera</taxon>
        <taxon>Polyneoptera</taxon>
        <taxon>Phasmatodea</taxon>
        <taxon>Timematodea</taxon>
        <taxon>Timematoidea</taxon>
        <taxon>Timematidae</taxon>
        <taxon>Timema</taxon>
    </lineage>
</organism>
<accession>A0ABN7PJP0</accession>
<dbReference type="InterPro" id="IPR036770">
    <property type="entry name" value="Ankyrin_rpt-contain_sf"/>
</dbReference>
<evidence type="ECO:0000256" key="1">
    <source>
        <dbReference type="PROSITE-ProRule" id="PRU00023"/>
    </source>
</evidence>
<feature type="non-terminal residue" evidence="2">
    <location>
        <position position="106"/>
    </location>
</feature>
<evidence type="ECO:0000313" key="3">
    <source>
        <dbReference type="Proteomes" id="UP001153148"/>
    </source>
</evidence>